<feature type="chain" id="PRO_5017004133" evidence="1">
    <location>
        <begin position="23"/>
        <end position="644"/>
    </location>
</feature>
<reference evidence="2 3" key="1">
    <citation type="submission" date="2018-06" db="EMBL/GenBank/DDBJ databases">
        <authorList>
            <consortium name="Pathogen Informatics"/>
            <person name="Doyle S."/>
        </authorList>
    </citation>
    <scope>NUCLEOTIDE SEQUENCE [LARGE SCALE GENOMIC DNA]</scope>
    <source>
        <strain evidence="2 3">NCTC13532</strain>
    </source>
</reference>
<evidence type="ECO:0000313" key="3">
    <source>
        <dbReference type="Proteomes" id="UP000254282"/>
    </source>
</evidence>
<dbReference type="PROSITE" id="PS51257">
    <property type="entry name" value="PROKAR_LIPOPROTEIN"/>
    <property type="match status" value="1"/>
</dbReference>
<evidence type="ECO:0000256" key="1">
    <source>
        <dbReference type="SAM" id="SignalP"/>
    </source>
</evidence>
<evidence type="ECO:0000313" key="2">
    <source>
        <dbReference type="EMBL" id="SUX43565.1"/>
    </source>
</evidence>
<proteinExistence type="predicted"/>
<sequence length="644" mass="72583">MKKNISLMLLAFVFLLFGCQQELDLITQDNQTNVYTLNKENIRTQILKKSDYESKNFLKSNIEGVSNFLRTQQSENIAFSKSIQKIDGYEIYTDTFEEVSYLTAKYYSFYIIGQDNTEYEEKLVLKSIDDQVTEKYILRYKRKLDFSIDPKSYQTIKLSNSSNANGRMMFIDTFSMGCSTYTVTSYECGYTGHHTNGQYCNVLNATMPYNIVSVSFDPSCMAGEGGGSSSGGGGGGGVPGTYIPPVITIPTSAPIYTTHGPKGKTCNPLGLNSTEIDQINDDQSLRLKIYQYIAISGSTGYPLPCDNEYFVEEYKTFIKSIIKYVSESGTSANDLSFDYLNYAYQFFQDEYYDMAEPENFFHRLKTLDNALAQTPNLLIDIPCSELDDWQAVAMHQVPTSVKSKLQNIKNQTGWWNSWETTDLDQGAGTGINMDLFPITINSLPNKPNTNVKYTPAEFFDFFRKNINLFAEKFTPIEDNYYNIHDTALWNSTNPLGALLHIDINPDDGTVICSGFNSNTWIFTTIKAPFGYAYDGVHPVTGNRIFSYHIDNNGRMIIYTRGVDRVTKKAPFNSSISAIVNYAAESAAFSGADNLWEKMQEKLSKHINDNGGNASIIEAKKYRPNYNKVKSYLKNQATLQSLGCN</sequence>
<accession>A0A381FAJ8</accession>
<dbReference type="EMBL" id="UFVR01000004">
    <property type="protein sequence ID" value="SUX43565.1"/>
    <property type="molecule type" value="Genomic_DNA"/>
</dbReference>
<protein>
    <submittedName>
        <fullName evidence="2">Uncharacterized protein</fullName>
    </submittedName>
</protein>
<dbReference type="Proteomes" id="UP000254282">
    <property type="component" value="Unassembled WGS sequence"/>
</dbReference>
<organism evidence="2 3">
    <name type="scientific">Chryseobacterium indoltheticum</name>
    <dbReference type="NCBI Taxonomy" id="254"/>
    <lineage>
        <taxon>Bacteria</taxon>
        <taxon>Pseudomonadati</taxon>
        <taxon>Bacteroidota</taxon>
        <taxon>Flavobacteriia</taxon>
        <taxon>Flavobacteriales</taxon>
        <taxon>Weeksellaceae</taxon>
        <taxon>Chryseobacterium group</taxon>
        <taxon>Chryseobacterium</taxon>
    </lineage>
</organism>
<dbReference type="RefSeq" id="WP_115618996.1">
    <property type="nucleotide sequence ID" value="NZ_UFVR01000004.1"/>
</dbReference>
<dbReference type="AlphaFoldDB" id="A0A381FAJ8"/>
<feature type="signal peptide" evidence="1">
    <location>
        <begin position="1"/>
        <end position="22"/>
    </location>
</feature>
<name>A0A381FAJ8_9FLAO</name>
<keyword evidence="1" id="KW-0732">Signal</keyword>
<gene>
    <name evidence="2" type="ORF">NCTC13532_00367</name>
</gene>